<proteinExistence type="predicted"/>
<comment type="caution">
    <text evidence="1">The sequence shown here is derived from an EMBL/GenBank/DDBJ whole genome shotgun (WGS) entry which is preliminary data.</text>
</comment>
<sequence>MSRHPARSPCTASPAALDQIACDDLNCLWLCWRTSVDHRAGAFANEGTCIATQVIKDQSHITVSGNADTKAGQVIRLGPSFNTALESERSHRISENACCTVRYPAVKISAFPDTRARCRFGPERPRPAAKITKRIMLG</sequence>
<reference evidence="1 2" key="1">
    <citation type="submission" date="2019-12" db="EMBL/GenBank/DDBJ databases">
        <authorList>
            <person name="Li M."/>
        </authorList>
    </citation>
    <scope>NUCLEOTIDE SEQUENCE [LARGE SCALE GENOMIC DNA]</scope>
    <source>
        <strain evidence="1 2">GBMRC 2024</strain>
    </source>
</reference>
<keyword evidence="2" id="KW-1185">Reference proteome</keyword>
<gene>
    <name evidence="1" type="ORF">GR170_24965</name>
</gene>
<dbReference type="EMBL" id="WUMU01000044">
    <property type="protein sequence ID" value="MXN21082.1"/>
    <property type="molecule type" value="Genomic_DNA"/>
</dbReference>
<evidence type="ECO:0000313" key="2">
    <source>
        <dbReference type="Proteomes" id="UP000477911"/>
    </source>
</evidence>
<dbReference type="AlphaFoldDB" id="A0A6L7GBK0"/>
<dbReference type="Proteomes" id="UP000477911">
    <property type="component" value="Unassembled WGS sequence"/>
</dbReference>
<protein>
    <submittedName>
        <fullName evidence="1">Uncharacterized protein</fullName>
    </submittedName>
</protein>
<dbReference type="RefSeq" id="WP_160897193.1">
    <property type="nucleotide sequence ID" value="NZ_WUMU01000044.1"/>
</dbReference>
<name>A0A6L7GBK0_9RHOB</name>
<accession>A0A6L7GBK0</accession>
<evidence type="ECO:0000313" key="1">
    <source>
        <dbReference type="EMBL" id="MXN21082.1"/>
    </source>
</evidence>
<organism evidence="1 2">
    <name type="scientific">Pseudooceanicola albus</name>
    <dbReference type="NCBI Taxonomy" id="2692189"/>
    <lineage>
        <taxon>Bacteria</taxon>
        <taxon>Pseudomonadati</taxon>
        <taxon>Pseudomonadota</taxon>
        <taxon>Alphaproteobacteria</taxon>
        <taxon>Rhodobacterales</taxon>
        <taxon>Paracoccaceae</taxon>
        <taxon>Pseudooceanicola</taxon>
    </lineage>
</organism>